<keyword evidence="6" id="KW-0479">Metal-binding</keyword>
<name>A0A871R6A4_DEKBR</name>
<dbReference type="GO" id="GO:0016020">
    <property type="term" value="C:membrane"/>
    <property type="evidence" value="ECO:0007669"/>
    <property type="project" value="InterPro"/>
</dbReference>
<dbReference type="OrthoDB" id="8118055at2759"/>
<dbReference type="Proteomes" id="UP000663131">
    <property type="component" value="Chromosome 7"/>
</dbReference>
<evidence type="ECO:0000256" key="8">
    <source>
        <dbReference type="SAM" id="Phobius"/>
    </source>
</evidence>
<dbReference type="PANTHER" id="PTHR45679">
    <property type="entry name" value="ER DEGRADATION-ENHANCING ALPHA-MANNOSIDASE-LIKE PROTEIN 2"/>
    <property type="match status" value="1"/>
</dbReference>
<dbReference type="GO" id="GO:1904380">
    <property type="term" value="P:endoplasmic reticulum mannose trimming"/>
    <property type="evidence" value="ECO:0007669"/>
    <property type="project" value="InterPro"/>
</dbReference>
<feature type="transmembrane region" description="Helical" evidence="8">
    <location>
        <begin position="12"/>
        <end position="28"/>
    </location>
</feature>
<dbReference type="GO" id="GO:0044322">
    <property type="term" value="C:endoplasmic reticulum quality control compartment"/>
    <property type="evidence" value="ECO:0007669"/>
    <property type="project" value="GOC"/>
</dbReference>
<dbReference type="InterPro" id="IPR001382">
    <property type="entry name" value="Glyco_hydro_47"/>
</dbReference>
<evidence type="ECO:0000256" key="1">
    <source>
        <dbReference type="ARBA" id="ARBA00004240"/>
    </source>
</evidence>
<dbReference type="Gene3D" id="1.50.10.10">
    <property type="match status" value="2"/>
</dbReference>
<keyword evidence="7" id="KW-0378">Hydrolase</keyword>
<evidence type="ECO:0000256" key="7">
    <source>
        <dbReference type="RuleBase" id="RU361193"/>
    </source>
</evidence>
<dbReference type="AlphaFoldDB" id="A0A871R6A4"/>
<dbReference type="EC" id="3.2.1.-" evidence="7"/>
<dbReference type="SUPFAM" id="SSF48225">
    <property type="entry name" value="Seven-hairpin glycosidases"/>
    <property type="match status" value="1"/>
</dbReference>
<dbReference type="GO" id="GO:0036503">
    <property type="term" value="P:ERAD pathway"/>
    <property type="evidence" value="ECO:0007669"/>
    <property type="project" value="UniProtKB-ARBA"/>
</dbReference>
<comment type="similarity">
    <text evidence="2 7">Belongs to the glycosyl hydrolase 47 family.</text>
</comment>
<evidence type="ECO:0000256" key="6">
    <source>
        <dbReference type="PIRSR" id="PIRSR601382-2"/>
    </source>
</evidence>
<dbReference type="InterPro" id="IPR012341">
    <property type="entry name" value="6hp_glycosidase-like_sf"/>
</dbReference>
<keyword evidence="6" id="KW-0106">Calcium</keyword>
<feature type="active site" description="Proton donor" evidence="5">
    <location>
        <position position="412"/>
    </location>
</feature>
<dbReference type="GO" id="GO:0004571">
    <property type="term" value="F:mannosyl-oligosaccharide 1,2-alpha-mannosidase activity"/>
    <property type="evidence" value="ECO:0007669"/>
    <property type="project" value="InterPro"/>
</dbReference>
<keyword evidence="3" id="KW-0256">Endoplasmic reticulum</keyword>
<reference evidence="9" key="2">
    <citation type="journal article" name="BMC Genomics">
        <title>New genome assemblies reveal patterns of domestication and adaptation across Brettanomyces (Dekkera) species.</title>
        <authorList>
            <person name="Roach M.J."/>
            <person name="Borneman A.R."/>
        </authorList>
    </citation>
    <scope>NUCLEOTIDE SEQUENCE</scope>
    <source>
        <strain evidence="9">UCD 2041</strain>
    </source>
</reference>
<dbReference type="KEGG" id="bbrx:BRETT_004958"/>
<keyword evidence="8" id="KW-0472">Membrane</keyword>
<keyword evidence="7" id="KW-0326">Glycosidase</keyword>
<evidence type="ECO:0000256" key="4">
    <source>
        <dbReference type="ARBA" id="ARBA00023180"/>
    </source>
</evidence>
<dbReference type="GO" id="GO:0005975">
    <property type="term" value="P:carbohydrate metabolic process"/>
    <property type="evidence" value="ECO:0007669"/>
    <property type="project" value="InterPro"/>
</dbReference>
<dbReference type="InterPro" id="IPR044674">
    <property type="entry name" value="EDEM1/2/3"/>
</dbReference>
<dbReference type="InterPro" id="IPR036026">
    <property type="entry name" value="Seven-hairpin_glycosidases"/>
</dbReference>
<dbReference type="EMBL" id="CP063135">
    <property type="protein sequence ID" value="QOU20304.1"/>
    <property type="molecule type" value="Genomic_DNA"/>
</dbReference>
<dbReference type="GO" id="GO:0005509">
    <property type="term" value="F:calcium ion binding"/>
    <property type="evidence" value="ECO:0007669"/>
    <property type="project" value="InterPro"/>
</dbReference>
<evidence type="ECO:0000256" key="5">
    <source>
        <dbReference type="PIRSR" id="PIRSR601382-1"/>
    </source>
</evidence>
<proteinExistence type="inferred from homology"/>
<feature type="binding site" evidence="6">
    <location>
        <position position="554"/>
    </location>
    <ligand>
        <name>Ca(2+)</name>
        <dbReference type="ChEBI" id="CHEBI:29108"/>
    </ligand>
</feature>
<gene>
    <name evidence="9" type="ORF">BRETT_004958</name>
</gene>
<feature type="active site" description="Proton donor" evidence="5">
    <location>
        <position position="163"/>
    </location>
</feature>
<dbReference type="PANTHER" id="PTHR45679:SF5">
    <property type="entry name" value="ER DEGRADATION-ENHANCING ALPHA-MANNOSIDASE-LIKE PROTEIN 1"/>
    <property type="match status" value="1"/>
</dbReference>
<dbReference type="RefSeq" id="XP_041136797.1">
    <property type="nucleotide sequence ID" value="XM_041283445.1"/>
</dbReference>
<dbReference type="GeneID" id="64576881"/>
<comment type="cofactor">
    <cofactor evidence="6">
        <name>Ca(2+)</name>
        <dbReference type="ChEBI" id="CHEBI:29108"/>
    </cofactor>
</comment>
<dbReference type="PRINTS" id="PR00747">
    <property type="entry name" value="GLYHDRLASE47"/>
</dbReference>
<keyword evidence="8" id="KW-1133">Transmembrane helix</keyword>
<comment type="subcellular location">
    <subcellularLocation>
        <location evidence="1">Endoplasmic reticulum</location>
    </subcellularLocation>
</comment>
<evidence type="ECO:0000256" key="2">
    <source>
        <dbReference type="ARBA" id="ARBA00007658"/>
    </source>
</evidence>
<dbReference type="Pfam" id="PF01532">
    <property type="entry name" value="Glyco_hydro_47"/>
    <property type="match status" value="1"/>
</dbReference>
<reference evidence="9" key="1">
    <citation type="submission" date="2020-10" db="EMBL/GenBank/DDBJ databases">
        <authorList>
            <person name="Palmer J.M."/>
        </authorList>
    </citation>
    <scope>NUCLEOTIDE SEQUENCE</scope>
    <source>
        <strain evidence="9">UCD 2041</strain>
    </source>
</reference>
<keyword evidence="4" id="KW-0325">Glycoprotein</keyword>
<evidence type="ECO:0000313" key="10">
    <source>
        <dbReference type="Proteomes" id="UP000663131"/>
    </source>
</evidence>
<accession>A0A871R6A4</accession>
<evidence type="ECO:0000313" key="9">
    <source>
        <dbReference type="EMBL" id="QOU20304.1"/>
    </source>
</evidence>
<organism evidence="9 10">
    <name type="scientific">Dekkera bruxellensis</name>
    <name type="common">Brettanomyces custersii</name>
    <dbReference type="NCBI Taxonomy" id="5007"/>
    <lineage>
        <taxon>Eukaryota</taxon>
        <taxon>Fungi</taxon>
        <taxon>Dikarya</taxon>
        <taxon>Ascomycota</taxon>
        <taxon>Saccharomycotina</taxon>
        <taxon>Pichiomycetes</taxon>
        <taxon>Pichiales</taxon>
        <taxon>Pichiaceae</taxon>
        <taxon>Brettanomyces</taxon>
    </lineage>
</organism>
<keyword evidence="8" id="KW-0812">Transmembrane</keyword>
<evidence type="ECO:0000256" key="3">
    <source>
        <dbReference type="ARBA" id="ARBA00022824"/>
    </source>
</evidence>
<protein>
    <recommendedName>
        <fullName evidence="7">alpha-1,2-Mannosidase</fullName>
        <ecNumber evidence="7">3.2.1.-</ecNumber>
    </recommendedName>
</protein>
<feature type="active site" evidence="5">
    <location>
        <position position="465"/>
    </location>
</feature>
<feature type="active site" evidence="5">
    <location>
        <position position="318"/>
    </location>
</feature>
<sequence length="915" mass="105741">MIRHENKTGWAVYWVICGLLALLADLGMCMPAKTNESDVFEKYTYRSNYSDSELFQSTYTEKHLDLLRNETRNLFYYGFNQYMKYGYPYDEVKPISCIPHRRNRRNYRETTRNDVLGNFTLTLLDNLDTFVIMGDQQGFEEAVDKVRRLFTKFDIDSTVQVFETNIRILGGLLSAHLYAVDPRKGHCIKGYDGFLLRLAYDLGKRLVIAFDNNIDDPAKFNDDIPVIIPFPRTNLLKGPSYVPSQLQAEQCTSGVTSFVVEFSLLSRLTGDHIFEDISRYTFLRIWHMRTGHDLIPMTIRTNKFMFTDSLTGVGASIDSFYEYALKYAILFDDEEFFRIWASSYRALLINSQNSEGFFPNVNVKSGLELSEWIDALGGFFPGLQALSGDIPNAILSHRIYLKLWNYYGAIPERWNHNAERSEPLFEYLKRPYRNGDLLDGFDEETTNEFLLKNSVALEWYPLRPEFVESTYYLYQATKDPLYLRIGEAFLQRFRSEFIAPCGFGGVLDVRTGTRQDRMESFVLGETLKYLYLLFDAGNALHGSQSASSNTIFSTEAHPLWYDQELVRMYSGPVFRLKKDDRDLYRGKKHYISDRVGNMNRLRGIFSPITSSQYAERLEKAFVQLKRHFYGNVENSWQELYVTDKVRKLLLGRKLGNMTVGERIFVHANLHKKLASFSERSEYYSEDGWWTNKVPKQLTDQYIVDPDYLGLAKCTASKSREQHFLVSPIFSDDTSFYRSDLMHQLSLRRPPYLPNSANPELELDFAFYDRFVQGKPICLAPSNTTVFGAVMEEPTNENRGTRIVKLSNKQDRSTAGIYIDDLSSFRAVFEKQKPGDLNSFGEYVHFEEADRNTVNKTSMEALRILKINGYHVGKNENVWVNSNSSGINVAKGLSYNNEGIVEINRIPVINMRAISK</sequence>